<gene>
    <name evidence="1" type="ORF">GWI71_03720</name>
</gene>
<dbReference type="RefSeq" id="WP_161674018.1">
    <property type="nucleotide sequence ID" value="NZ_JAABLP010000001.1"/>
</dbReference>
<dbReference type="Proteomes" id="UP000541347">
    <property type="component" value="Unassembled WGS sequence"/>
</dbReference>
<name>A0ABW9ZGK5_9HYPH</name>
<accession>A0ABW9ZGK5</accession>
<sequence length="64" mass="7046">MAKTPAAPAAPEYEDLANYRVALKRPVTIGAGTKLLPRYVHEIRGRVLKTIDPEHVDHVEPADS</sequence>
<organism evidence="1 2">
    <name type="scientific">Pannonibacter tanglangensis</name>
    <dbReference type="NCBI Taxonomy" id="2750084"/>
    <lineage>
        <taxon>Bacteria</taxon>
        <taxon>Pseudomonadati</taxon>
        <taxon>Pseudomonadota</taxon>
        <taxon>Alphaproteobacteria</taxon>
        <taxon>Hyphomicrobiales</taxon>
        <taxon>Stappiaceae</taxon>
        <taxon>Pannonibacter</taxon>
    </lineage>
</organism>
<protein>
    <submittedName>
        <fullName evidence="1">Uncharacterized protein</fullName>
    </submittedName>
</protein>
<dbReference type="EMBL" id="JAABLP010000001">
    <property type="protein sequence ID" value="NBN62781.1"/>
    <property type="molecule type" value="Genomic_DNA"/>
</dbReference>
<comment type="caution">
    <text evidence="1">The sequence shown here is derived from an EMBL/GenBank/DDBJ whole genome shotgun (WGS) entry which is preliminary data.</text>
</comment>
<evidence type="ECO:0000313" key="2">
    <source>
        <dbReference type="Proteomes" id="UP000541347"/>
    </source>
</evidence>
<reference evidence="1 2" key="1">
    <citation type="submission" date="2020-01" db="EMBL/GenBank/DDBJ databases">
        <authorList>
            <person name="Peng S.Y."/>
            <person name="Li J."/>
            <person name="Wang M."/>
            <person name="Wang L."/>
            <person name="Wang C.Q."/>
            <person name="Wang J.R."/>
        </authorList>
    </citation>
    <scope>NUCLEOTIDE SEQUENCE [LARGE SCALE GENOMIC DNA]</scope>
    <source>
        <strain evidence="1 2">XCT-34</strain>
    </source>
</reference>
<evidence type="ECO:0000313" key="1">
    <source>
        <dbReference type="EMBL" id="NBN62781.1"/>
    </source>
</evidence>
<keyword evidence="2" id="KW-1185">Reference proteome</keyword>
<proteinExistence type="predicted"/>